<evidence type="ECO:0000313" key="2">
    <source>
        <dbReference type="EMBL" id="PSS13444.1"/>
    </source>
</evidence>
<sequence length="219" mass="25044">SDPTDELEPLFDYSRVQPCDVGCLDDDCSDSSPAFLPKRRKRSNNSVEKLDKNAKLIQVIDCEENEEDDWLPPPPKVSNDAREFVENSTIKELRLKKQELASFAKSADELLRSVEQTTKIDFNTSLQSTIESVVDQSTKPLCERAKIVISIQEKEGLKQFRVYKDDKFERLFKMYADKSNLDLQNLVFCFDGDKISPTATPDGLEMEDDDIIEVHIKSK</sequence>
<comment type="caution">
    <text evidence="2">The sequence shown here is derived from an EMBL/GenBank/DDBJ whole genome shotgun (WGS) entry which is preliminary data.</text>
</comment>
<organism evidence="2 3">
    <name type="scientific">Actinidia chinensis var. chinensis</name>
    <name type="common">Chinese soft-hair kiwi</name>
    <dbReference type="NCBI Taxonomy" id="1590841"/>
    <lineage>
        <taxon>Eukaryota</taxon>
        <taxon>Viridiplantae</taxon>
        <taxon>Streptophyta</taxon>
        <taxon>Embryophyta</taxon>
        <taxon>Tracheophyta</taxon>
        <taxon>Spermatophyta</taxon>
        <taxon>Magnoliopsida</taxon>
        <taxon>eudicotyledons</taxon>
        <taxon>Gunneridae</taxon>
        <taxon>Pentapetalae</taxon>
        <taxon>asterids</taxon>
        <taxon>Ericales</taxon>
        <taxon>Actinidiaceae</taxon>
        <taxon>Actinidia</taxon>
    </lineage>
</organism>
<dbReference type="PANTHER" id="PTHR47813:SF2">
    <property type="entry name" value="UBIQUITIN-LIKE SUPERFAMILY PROTEIN"/>
    <property type="match status" value="1"/>
</dbReference>
<evidence type="ECO:0000313" key="3">
    <source>
        <dbReference type="Proteomes" id="UP000241394"/>
    </source>
</evidence>
<reference evidence="2 3" key="1">
    <citation type="submission" date="2017-07" db="EMBL/GenBank/DDBJ databases">
        <title>An improved, manually edited Actinidia chinensis var. chinensis (kiwifruit) genome highlights the challenges associated with draft genomes and gene prediction in plants.</title>
        <authorList>
            <person name="Pilkington S."/>
            <person name="Crowhurst R."/>
            <person name="Hilario E."/>
            <person name="Nardozza S."/>
            <person name="Fraser L."/>
            <person name="Peng Y."/>
            <person name="Gunaseelan K."/>
            <person name="Simpson R."/>
            <person name="Tahir J."/>
            <person name="Deroles S."/>
            <person name="Templeton K."/>
            <person name="Luo Z."/>
            <person name="Davy M."/>
            <person name="Cheng C."/>
            <person name="Mcneilage M."/>
            <person name="Scaglione D."/>
            <person name="Liu Y."/>
            <person name="Zhang Q."/>
            <person name="Datson P."/>
            <person name="De Silva N."/>
            <person name="Gardiner S."/>
            <person name="Bassett H."/>
            <person name="Chagne D."/>
            <person name="Mccallum J."/>
            <person name="Dzierzon H."/>
            <person name="Deng C."/>
            <person name="Wang Y.-Y."/>
            <person name="Barron N."/>
            <person name="Manako K."/>
            <person name="Bowen J."/>
            <person name="Foster T."/>
            <person name="Erridge Z."/>
            <person name="Tiffin H."/>
            <person name="Waite C."/>
            <person name="Davies K."/>
            <person name="Grierson E."/>
            <person name="Laing W."/>
            <person name="Kirk R."/>
            <person name="Chen X."/>
            <person name="Wood M."/>
            <person name="Montefiori M."/>
            <person name="Brummell D."/>
            <person name="Schwinn K."/>
            <person name="Catanach A."/>
            <person name="Fullerton C."/>
            <person name="Li D."/>
            <person name="Meiyalaghan S."/>
            <person name="Nieuwenhuizen N."/>
            <person name="Read N."/>
            <person name="Prakash R."/>
            <person name="Hunter D."/>
            <person name="Zhang H."/>
            <person name="Mckenzie M."/>
            <person name="Knabel M."/>
            <person name="Harris A."/>
            <person name="Allan A."/>
            <person name="Chen A."/>
            <person name="Janssen B."/>
            <person name="Plunkett B."/>
            <person name="Dwamena C."/>
            <person name="Voogd C."/>
            <person name="Leif D."/>
            <person name="Lafferty D."/>
            <person name="Souleyre E."/>
            <person name="Varkonyi-Gasic E."/>
            <person name="Gambi F."/>
            <person name="Hanley J."/>
            <person name="Yao J.-L."/>
            <person name="Cheung J."/>
            <person name="David K."/>
            <person name="Warren B."/>
            <person name="Marsh K."/>
            <person name="Snowden K."/>
            <person name="Lin-Wang K."/>
            <person name="Brian L."/>
            <person name="Martinez-Sanchez M."/>
            <person name="Wang M."/>
            <person name="Ileperuma N."/>
            <person name="Macnee N."/>
            <person name="Campin R."/>
            <person name="Mcatee P."/>
            <person name="Drummond R."/>
            <person name="Espley R."/>
            <person name="Ireland H."/>
            <person name="Wu R."/>
            <person name="Atkinson R."/>
            <person name="Karunairetnam S."/>
            <person name="Bulley S."/>
            <person name="Chunkath S."/>
            <person name="Hanley Z."/>
            <person name="Storey R."/>
            <person name="Thrimawithana A."/>
            <person name="Thomson S."/>
            <person name="David C."/>
            <person name="Testolin R."/>
        </authorList>
    </citation>
    <scope>NUCLEOTIDE SEQUENCE [LARGE SCALE GENOMIC DNA]</scope>
    <source>
        <strain evidence="3">cv. Red5</strain>
        <tissue evidence="2">Young leaf</tissue>
    </source>
</reference>
<dbReference type="InterPro" id="IPR029071">
    <property type="entry name" value="Ubiquitin-like_domsf"/>
</dbReference>
<feature type="non-terminal residue" evidence="2">
    <location>
        <position position="1"/>
    </location>
</feature>
<protein>
    <submittedName>
        <fullName evidence="2">Small ubiquitin-related modifier like</fullName>
    </submittedName>
</protein>
<accession>A0A2R6QQN4</accession>
<feature type="domain" description="Rad60/SUMO-like" evidence="1">
    <location>
        <begin position="147"/>
        <end position="216"/>
    </location>
</feature>
<dbReference type="SUPFAM" id="SSF54236">
    <property type="entry name" value="Ubiquitin-like"/>
    <property type="match status" value="1"/>
</dbReference>
<dbReference type="PANTHER" id="PTHR47813">
    <property type="entry name" value="UBIQUITIN-LIKE SUPERFAMILY PROTEIN"/>
    <property type="match status" value="1"/>
</dbReference>
<keyword evidence="3" id="KW-1185">Reference proteome</keyword>
<gene>
    <name evidence="2" type="ORF">CEY00_Acc14053</name>
</gene>
<dbReference type="InParanoid" id="A0A2R6QQN4"/>
<proteinExistence type="predicted"/>
<dbReference type="OMA" id="CNKRPRV"/>
<dbReference type="AlphaFoldDB" id="A0A2R6QQN4"/>
<dbReference type="InterPro" id="IPR022617">
    <property type="entry name" value="Rad60/SUMO-like_dom"/>
</dbReference>
<dbReference type="CDD" id="cd01763">
    <property type="entry name" value="Ubl_SUMO_like"/>
    <property type="match status" value="1"/>
</dbReference>
<dbReference type="Gene3D" id="3.10.20.90">
    <property type="entry name" value="Phosphatidylinositol 3-kinase Catalytic Subunit, Chain A, domain 1"/>
    <property type="match status" value="1"/>
</dbReference>
<dbReference type="Pfam" id="PF11976">
    <property type="entry name" value="Rad60-SLD"/>
    <property type="match status" value="1"/>
</dbReference>
<dbReference type="Gramene" id="PSS13444">
    <property type="protein sequence ID" value="PSS13444"/>
    <property type="gene ID" value="CEY00_Acc14053"/>
</dbReference>
<evidence type="ECO:0000259" key="1">
    <source>
        <dbReference type="Pfam" id="PF11976"/>
    </source>
</evidence>
<dbReference type="Proteomes" id="UP000241394">
    <property type="component" value="Chromosome LG13"/>
</dbReference>
<reference evidence="3" key="2">
    <citation type="journal article" date="2018" name="BMC Genomics">
        <title>A manually annotated Actinidia chinensis var. chinensis (kiwifruit) genome highlights the challenges associated with draft genomes and gene prediction in plants.</title>
        <authorList>
            <person name="Pilkington S.M."/>
            <person name="Crowhurst R."/>
            <person name="Hilario E."/>
            <person name="Nardozza S."/>
            <person name="Fraser L."/>
            <person name="Peng Y."/>
            <person name="Gunaseelan K."/>
            <person name="Simpson R."/>
            <person name="Tahir J."/>
            <person name="Deroles S.C."/>
            <person name="Templeton K."/>
            <person name="Luo Z."/>
            <person name="Davy M."/>
            <person name="Cheng C."/>
            <person name="McNeilage M."/>
            <person name="Scaglione D."/>
            <person name="Liu Y."/>
            <person name="Zhang Q."/>
            <person name="Datson P."/>
            <person name="De Silva N."/>
            <person name="Gardiner S.E."/>
            <person name="Bassett H."/>
            <person name="Chagne D."/>
            <person name="McCallum J."/>
            <person name="Dzierzon H."/>
            <person name="Deng C."/>
            <person name="Wang Y.Y."/>
            <person name="Barron L."/>
            <person name="Manako K."/>
            <person name="Bowen J."/>
            <person name="Foster T.M."/>
            <person name="Erridge Z.A."/>
            <person name="Tiffin H."/>
            <person name="Waite C.N."/>
            <person name="Davies K.M."/>
            <person name="Grierson E.P."/>
            <person name="Laing W.A."/>
            <person name="Kirk R."/>
            <person name="Chen X."/>
            <person name="Wood M."/>
            <person name="Montefiori M."/>
            <person name="Brummell D.A."/>
            <person name="Schwinn K.E."/>
            <person name="Catanach A."/>
            <person name="Fullerton C."/>
            <person name="Li D."/>
            <person name="Meiyalaghan S."/>
            <person name="Nieuwenhuizen N."/>
            <person name="Read N."/>
            <person name="Prakash R."/>
            <person name="Hunter D."/>
            <person name="Zhang H."/>
            <person name="McKenzie M."/>
            <person name="Knabel M."/>
            <person name="Harris A."/>
            <person name="Allan A.C."/>
            <person name="Gleave A."/>
            <person name="Chen A."/>
            <person name="Janssen B.J."/>
            <person name="Plunkett B."/>
            <person name="Ampomah-Dwamena C."/>
            <person name="Voogd C."/>
            <person name="Leif D."/>
            <person name="Lafferty D."/>
            <person name="Souleyre E.J.F."/>
            <person name="Varkonyi-Gasic E."/>
            <person name="Gambi F."/>
            <person name="Hanley J."/>
            <person name="Yao J.L."/>
            <person name="Cheung J."/>
            <person name="David K.M."/>
            <person name="Warren B."/>
            <person name="Marsh K."/>
            <person name="Snowden K.C."/>
            <person name="Lin-Wang K."/>
            <person name="Brian L."/>
            <person name="Martinez-Sanchez M."/>
            <person name="Wang M."/>
            <person name="Ileperuma N."/>
            <person name="Macnee N."/>
            <person name="Campin R."/>
            <person name="McAtee P."/>
            <person name="Drummond R.S.M."/>
            <person name="Espley R.V."/>
            <person name="Ireland H.S."/>
            <person name="Wu R."/>
            <person name="Atkinson R.G."/>
            <person name="Karunairetnam S."/>
            <person name="Bulley S."/>
            <person name="Chunkath S."/>
            <person name="Hanley Z."/>
            <person name="Storey R."/>
            <person name="Thrimawithana A.H."/>
            <person name="Thomson S."/>
            <person name="David C."/>
            <person name="Testolin R."/>
            <person name="Huang H."/>
            <person name="Hellens R.P."/>
            <person name="Schaffer R.J."/>
        </authorList>
    </citation>
    <scope>NUCLEOTIDE SEQUENCE [LARGE SCALE GENOMIC DNA]</scope>
    <source>
        <strain evidence="3">cv. Red5</strain>
    </source>
</reference>
<dbReference type="OrthoDB" id="442921at2759"/>
<dbReference type="EMBL" id="NKQK01000013">
    <property type="protein sequence ID" value="PSS13444.1"/>
    <property type="molecule type" value="Genomic_DNA"/>
</dbReference>
<dbReference type="FunCoup" id="A0A2R6QQN4">
    <property type="interactions" value="2690"/>
</dbReference>
<name>A0A2R6QQN4_ACTCC</name>